<comment type="caution">
    <text evidence="3">The sequence shown here is derived from an EMBL/GenBank/DDBJ whole genome shotgun (WGS) entry which is preliminary data.</text>
</comment>
<evidence type="ECO:0000313" key="4">
    <source>
        <dbReference type="Proteomes" id="UP001595528"/>
    </source>
</evidence>
<gene>
    <name evidence="3" type="primary">cofD</name>
    <name evidence="3" type="ORF">ACFOGJ_00680</name>
</gene>
<dbReference type="NCBIfam" id="TIGR01819">
    <property type="entry name" value="F420_cofD"/>
    <property type="match status" value="1"/>
</dbReference>
<accession>A0ABV7KTU8</accession>
<dbReference type="Proteomes" id="UP001595528">
    <property type="component" value="Unassembled WGS sequence"/>
</dbReference>
<dbReference type="EMBL" id="JBHRTR010000004">
    <property type="protein sequence ID" value="MFC3225724.1"/>
    <property type="molecule type" value="Genomic_DNA"/>
</dbReference>
<keyword evidence="2" id="KW-0460">Magnesium</keyword>
<dbReference type="Gene3D" id="1.10.8.240">
    <property type="entry name" value="CofD-like domain"/>
    <property type="match status" value="1"/>
</dbReference>
<keyword evidence="4" id="KW-1185">Reference proteome</keyword>
<keyword evidence="1 3" id="KW-0808">Transferase</keyword>
<dbReference type="InterPro" id="IPR002882">
    <property type="entry name" value="CofD"/>
</dbReference>
<dbReference type="CDD" id="cd07186">
    <property type="entry name" value="CofD_like"/>
    <property type="match status" value="1"/>
</dbReference>
<dbReference type="Gene3D" id="3.40.50.10680">
    <property type="entry name" value="CofD-like domains"/>
    <property type="match status" value="1"/>
</dbReference>
<evidence type="ECO:0000256" key="2">
    <source>
        <dbReference type="ARBA" id="ARBA00022842"/>
    </source>
</evidence>
<dbReference type="InterPro" id="IPR010115">
    <property type="entry name" value="FbiA/CofD"/>
</dbReference>
<evidence type="ECO:0000256" key="1">
    <source>
        <dbReference type="ARBA" id="ARBA00022679"/>
    </source>
</evidence>
<protein>
    <submittedName>
        <fullName evidence="3">2-phospho-L-lactate transferase</fullName>
        <ecNumber evidence="3">2.7.8.28</ecNumber>
    </submittedName>
</protein>
<proteinExistence type="inferred from homology"/>
<dbReference type="RefSeq" id="WP_379897457.1">
    <property type="nucleotide sequence ID" value="NZ_JBHRTR010000004.1"/>
</dbReference>
<dbReference type="SUPFAM" id="SSF142338">
    <property type="entry name" value="CofD-like"/>
    <property type="match status" value="1"/>
</dbReference>
<name>A0ABV7KTU8_9PROT</name>
<dbReference type="Pfam" id="PF01933">
    <property type="entry name" value="CofD"/>
    <property type="match status" value="1"/>
</dbReference>
<dbReference type="InterPro" id="IPR038136">
    <property type="entry name" value="CofD-like_dom_sf"/>
</dbReference>
<dbReference type="PANTHER" id="PTHR43007">
    <property type="entry name" value="2-PHOSPHO-L-LACTATE TRANSFERASE"/>
    <property type="match status" value="1"/>
</dbReference>
<dbReference type="EC" id="2.7.8.28" evidence="3"/>
<sequence length="320" mass="32899">MSVVLLSGGVGGARMARGLAAALPAGALKILVNTGDDFDHYGLRICPDLDTVTYTLGGVSDEARGWGRRDESWAFLDSLGALGGETWFQLGDRDLALHVLRSWMLRQGSRPTEVAAHMAARFGIGAALLPMADEPVATMLETDQGLLSFQDYFVRHRSGPRVLSVRFDGAAQAAPTAELRAALADPALEMIVIAPSNPFLSIDPILAVPGLRDALSGAGVPVVAVSPIVGGAAVKGPLAAILEGYGLAVSPASIAAHYRGLLDGFVIDEADAALAGGFGADAPPVLVTGTMMTGPEASRRLADAVLAFGRDLAGGAAHGR</sequence>
<organism evidence="3 4">
    <name type="scientific">Marinibaculum pumilum</name>
    <dbReference type="NCBI Taxonomy" id="1766165"/>
    <lineage>
        <taxon>Bacteria</taxon>
        <taxon>Pseudomonadati</taxon>
        <taxon>Pseudomonadota</taxon>
        <taxon>Alphaproteobacteria</taxon>
        <taxon>Rhodospirillales</taxon>
        <taxon>Rhodospirillaceae</taxon>
        <taxon>Marinibaculum</taxon>
    </lineage>
</organism>
<dbReference type="GO" id="GO:0043743">
    <property type="term" value="F:LPPG:FO 2-phospho-L-lactate transferase activity"/>
    <property type="evidence" value="ECO:0007669"/>
    <property type="project" value="UniProtKB-EC"/>
</dbReference>
<dbReference type="HAMAP" id="MF_01257">
    <property type="entry name" value="CofD"/>
    <property type="match status" value="1"/>
</dbReference>
<reference evidence="4" key="1">
    <citation type="journal article" date="2019" name="Int. J. Syst. Evol. Microbiol.">
        <title>The Global Catalogue of Microorganisms (GCM) 10K type strain sequencing project: providing services to taxonomists for standard genome sequencing and annotation.</title>
        <authorList>
            <consortium name="The Broad Institute Genomics Platform"/>
            <consortium name="The Broad Institute Genome Sequencing Center for Infectious Disease"/>
            <person name="Wu L."/>
            <person name="Ma J."/>
        </authorList>
    </citation>
    <scope>NUCLEOTIDE SEQUENCE [LARGE SCALE GENOMIC DNA]</scope>
    <source>
        <strain evidence="4">KCTC 42964</strain>
    </source>
</reference>
<evidence type="ECO:0000313" key="3">
    <source>
        <dbReference type="EMBL" id="MFC3225724.1"/>
    </source>
</evidence>
<dbReference type="PANTHER" id="PTHR43007:SF1">
    <property type="entry name" value="2-PHOSPHO-L-LACTATE TRANSFERASE"/>
    <property type="match status" value="1"/>
</dbReference>